<evidence type="ECO:0000256" key="8">
    <source>
        <dbReference type="ARBA" id="ARBA00079509"/>
    </source>
</evidence>
<evidence type="ECO:0000313" key="12">
    <source>
        <dbReference type="Proteomes" id="UP000008144"/>
    </source>
</evidence>
<dbReference type="InParanoid" id="F6XG50"/>
<dbReference type="InterPro" id="IPR013520">
    <property type="entry name" value="Ribonucl_H"/>
</dbReference>
<evidence type="ECO:0000256" key="5">
    <source>
        <dbReference type="ARBA" id="ARBA00046824"/>
    </source>
</evidence>
<evidence type="ECO:0000256" key="3">
    <source>
        <dbReference type="ARBA" id="ARBA00022801"/>
    </source>
</evidence>
<evidence type="ECO:0000256" key="2">
    <source>
        <dbReference type="ARBA" id="ARBA00022722"/>
    </source>
</evidence>
<keyword evidence="4" id="KW-0269">Exonuclease</keyword>
<reference evidence="11" key="2">
    <citation type="journal article" date="2008" name="Genome Biol.">
        <title>Improved genome assembly and evidence-based global gene model set for the chordate Ciona intestinalis: new insight into intron and operon populations.</title>
        <authorList>
            <person name="Satou Y."/>
            <person name="Mineta K."/>
            <person name="Ogasawara M."/>
            <person name="Sasakura Y."/>
            <person name="Shoguchi E."/>
            <person name="Ueno K."/>
            <person name="Yamada L."/>
            <person name="Matsumoto J."/>
            <person name="Wasserscheid J."/>
            <person name="Dewar K."/>
            <person name="Wiley G.B."/>
            <person name="Macmil S.L."/>
            <person name="Roe B.A."/>
            <person name="Zeller R.W."/>
            <person name="Hastings K.E."/>
            <person name="Lemaire P."/>
            <person name="Lindquist E."/>
            <person name="Endo T."/>
            <person name="Hotta K."/>
            <person name="Inaba K."/>
        </authorList>
    </citation>
    <scope>NUCLEOTIDE SEQUENCE [LARGE SCALE GENOMIC DNA]</scope>
    <source>
        <strain evidence="11">wild type</strain>
    </source>
</reference>
<protein>
    <recommendedName>
        <fullName evidence="7">Oligoribonuclease, mitochondrial</fullName>
    </recommendedName>
    <alternativeName>
        <fullName evidence="8">RNA exonuclease 2 homolog</fullName>
    </alternativeName>
    <alternativeName>
        <fullName evidence="9">Small fragment nuclease</fullName>
    </alternativeName>
</protein>
<evidence type="ECO:0000256" key="4">
    <source>
        <dbReference type="ARBA" id="ARBA00022839"/>
    </source>
</evidence>
<proteinExistence type="inferred from homology"/>
<sequence length="205" mass="23615">MIQCCRTLLTLSSSNLVRIVCNFAMAGDDARNRMVWVDLEMTGLDVNKDHILEMACLVTDGNLNVIAQEEDLVIHQSDEVLNNMNEWCIEQHGRSGLTESVRKSMITLTQAEDIMLKFIQKHAPYKVCPLAGNTIHADKRFLDHYMPRFMDHLHYRIVDVSSIKELSKRWYPNVLPPPKGSSHRALEDILESIAELKFYRKTLFV</sequence>
<comment type="similarity">
    <text evidence="1">Belongs to the oligoribonuclease family.</text>
</comment>
<dbReference type="OMA" id="AFFHYRN"/>
<organism evidence="11 12">
    <name type="scientific">Ciona intestinalis</name>
    <name type="common">Transparent sea squirt</name>
    <name type="synonym">Ascidia intestinalis</name>
    <dbReference type="NCBI Taxonomy" id="7719"/>
    <lineage>
        <taxon>Eukaryota</taxon>
        <taxon>Metazoa</taxon>
        <taxon>Chordata</taxon>
        <taxon>Tunicata</taxon>
        <taxon>Ascidiacea</taxon>
        <taxon>Phlebobranchia</taxon>
        <taxon>Cionidae</taxon>
        <taxon>Ciona</taxon>
    </lineage>
</organism>
<evidence type="ECO:0000256" key="1">
    <source>
        <dbReference type="ARBA" id="ARBA00009921"/>
    </source>
</evidence>
<dbReference type="FunCoup" id="F6XG50">
    <property type="interactions" value="648"/>
</dbReference>
<dbReference type="PANTHER" id="PTHR11046">
    <property type="entry name" value="OLIGORIBONUCLEASE, MITOCHONDRIAL"/>
    <property type="match status" value="1"/>
</dbReference>
<keyword evidence="2" id="KW-0540">Nuclease</keyword>
<evidence type="ECO:0000259" key="10">
    <source>
        <dbReference type="SMART" id="SM00479"/>
    </source>
</evidence>
<dbReference type="InterPro" id="IPR036397">
    <property type="entry name" value="RNaseH_sf"/>
</dbReference>
<dbReference type="SMART" id="SM00479">
    <property type="entry name" value="EXOIII"/>
    <property type="match status" value="1"/>
</dbReference>
<dbReference type="SUPFAM" id="SSF53098">
    <property type="entry name" value="Ribonuclease H-like"/>
    <property type="match status" value="1"/>
</dbReference>
<dbReference type="AlphaFoldDB" id="F6XG50"/>
<evidence type="ECO:0000313" key="11">
    <source>
        <dbReference type="Ensembl" id="ENSCINP00000019978.3"/>
    </source>
</evidence>
<reference evidence="11" key="3">
    <citation type="submission" date="2025-08" db="UniProtKB">
        <authorList>
            <consortium name="Ensembl"/>
        </authorList>
    </citation>
    <scope>IDENTIFICATION</scope>
</reference>
<name>F6XG50_CIOIN</name>
<dbReference type="FunFam" id="3.30.420.10:FF:000003">
    <property type="entry name" value="Oligoribonuclease"/>
    <property type="match status" value="1"/>
</dbReference>
<reference evidence="12" key="1">
    <citation type="journal article" date="2002" name="Science">
        <title>The draft genome of Ciona intestinalis: insights into chordate and vertebrate origins.</title>
        <authorList>
            <person name="Dehal P."/>
            <person name="Satou Y."/>
            <person name="Campbell R.K."/>
            <person name="Chapman J."/>
            <person name="Degnan B."/>
            <person name="De Tomaso A."/>
            <person name="Davidson B."/>
            <person name="Di Gregorio A."/>
            <person name="Gelpke M."/>
            <person name="Goodstein D.M."/>
            <person name="Harafuji N."/>
            <person name="Hastings K.E."/>
            <person name="Ho I."/>
            <person name="Hotta K."/>
            <person name="Huang W."/>
            <person name="Kawashima T."/>
            <person name="Lemaire P."/>
            <person name="Martinez D."/>
            <person name="Meinertzhagen I.A."/>
            <person name="Necula S."/>
            <person name="Nonaka M."/>
            <person name="Putnam N."/>
            <person name="Rash S."/>
            <person name="Saiga H."/>
            <person name="Satake M."/>
            <person name="Terry A."/>
            <person name="Yamada L."/>
            <person name="Wang H.G."/>
            <person name="Awazu S."/>
            <person name="Azumi K."/>
            <person name="Boore J."/>
            <person name="Branno M."/>
            <person name="Chin-Bow S."/>
            <person name="DeSantis R."/>
            <person name="Doyle S."/>
            <person name="Francino P."/>
            <person name="Keys D.N."/>
            <person name="Haga S."/>
            <person name="Hayashi H."/>
            <person name="Hino K."/>
            <person name="Imai K.S."/>
            <person name="Inaba K."/>
            <person name="Kano S."/>
            <person name="Kobayashi K."/>
            <person name="Kobayashi M."/>
            <person name="Lee B.I."/>
            <person name="Makabe K.W."/>
            <person name="Manohar C."/>
            <person name="Matassi G."/>
            <person name="Medina M."/>
            <person name="Mochizuki Y."/>
            <person name="Mount S."/>
            <person name="Morishita T."/>
            <person name="Miura S."/>
            <person name="Nakayama A."/>
            <person name="Nishizaka S."/>
            <person name="Nomoto H."/>
            <person name="Ohta F."/>
            <person name="Oishi K."/>
            <person name="Rigoutsos I."/>
            <person name="Sano M."/>
            <person name="Sasaki A."/>
            <person name="Sasakura Y."/>
            <person name="Shoguchi E."/>
            <person name="Shin-i T."/>
            <person name="Spagnuolo A."/>
            <person name="Stainier D."/>
            <person name="Suzuki M.M."/>
            <person name="Tassy O."/>
            <person name="Takatori N."/>
            <person name="Tokuoka M."/>
            <person name="Yagi K."/>
            <person name="Yoshizaki F."/>
            <person name="Wada S."/>
            <person name="Zhang C."/>
            <person name="Hyatt P.D."/>
            <person name="Larimer F."/>
            <person name="Detter C."/>
            <person name="Doggett N."/>
            <person name="Glavina T."/>
            <person name="Hawkins T."/>
            <person name="Richardson P."/>
            <person name="Lucas S."/>
            <person name="Kohara Y."/>
            <person name="Levine M."/>
            <person name="Satoh N."/>
            <person name="Rokhsar D.S."/>
        </authorList>
    </citation>
    <scope>NUCLEOTIDE SEQUENCE [LARGE SCALE GENOMIC DNA]</scope>
</reference>
<dbReference type="Ensembl" id="ENSCINT00000019978.3">
    <property type="protein sequence ID" value="ENSCINP00000019978.3"/>
    <property type="gene ID" value="ENSCING00000009858.3"/>
</dbReference>
<dbReference type="GO" id="GO:0000175">
    <property type="term" value="F:3'-5'-RNA exonuclease activity"/>
    <property type="evidence" value="ECO:0000318"/>
    <property type="project" value="GO_Central"/>
</dbReference>
<dbReference type="GeneTree" id="ENSGT00390000009255"/>
<comment type="subunit">
    <text evidence="5">Homodimer. Homotetramer.</text>
</comment>
<dbReference type="Gene3D" id="3.30.420.10">
    <property type="entry name" value="Ribonuclease H-like superfamily/Ribonuclease H"/>
    <property type="match status" value="1"/>
</dbReference>
<dbReference type="HOGENOM" id="CLU_064761_2_0_1"/>
<dbReference type="InterPro" id="IPR022894">
    <property type="entry name" value="Oligoribonuclease"/>
</dbReference>
<dbReference type="CDD" id="cd06135">
    <property type="entry name" value="Orn"/>
    <property type="match status" value="1"/>
</dbReference>
<comment type="function">
    <text evidence="6">3'-to-5'exoribonuclease that preferentially degrades DNA and RNA oligonucleotides composed of only two nucleotides. Binds and degrades longer oligonucleotides with a lower affinity. Plays dual roles in mitochondria, scavenging nanoRNAs (small RNA oligonucleotides of &lt;5 nucleotides) that are produced by the degradosome and clearing short RNAs that are generated by RNA processing. Essential for correct initiation of mitochondrial transcription, degrading mitochondrial RNA dinucleotides to prevent RNA-primed transcription at non-canonical sites in the mitochondrial genome. Essential for embryonic development.</text>
</comment>
<dbReference type="GO" id="GO:0003676">
    <property type="term" value="F:nucleic acid binding"/>
    <property type="evidence" value="ECO:0007669"/>
    <property type="project" value="InterPro"/>
</dbReference>
<dbReference type="Pfam" id="PF00929">
    <property type="entry name" value="RNase_T"/>
    <property type="match status" value="1"/>
</dbReference>
<evidence type="ECO:0000256" key="6">
    <source>
        <dbReference type="ARBA" id="ARBA00057450"/>
    </source>
</evidence>
<reference evidence="11" key="4">
    <citation type="submission" date="2025-09" db="UniProtKB">
        <authorList>
            <consortium name="Ensembl"/>
        </authorList>
    </citation>
    <scope>IDENTIFICATION</scope>
</reference>
<feature type="domain" description="Exonuclease" evidence="10">
    <location>
        <begin position="33"/>
        <end position="205"/>
    </location>
</feature>
<dbReference type="NCBIfam" id="NF003765">
    <property type="entry name" value="PRK05359.1"/>
    <property type="match status" value="1"/>
</dbReference>
<dbReference type="Proteomes" id="UP000008144">
    <property type="component" value="Chromosome 3"/>
</dbReference>
<dbReference type="PANTHER" id="PTHR11046:SF0">
    <property type="entry name" value="OLIGORIBONUCLEASE, MITOCHONDRIAL"/>
    <property type="match status" value="1"/>
</dbReference>
<evidence type="ECO:0000256" key="7">
    <source>
        <dbReference type="ARBA" id="ARBA00068437"/>
    </source>
</evidence>
<accession>F6XG50</accession>
<dbReference type="GO" id="GO:0005739">
    <property type="term" value="C:mitochondrion"/>
    <property type="evidence" value="ECO:0000318"/>
    <property type="project" value="GO_Central"/>
</dbReference>
<dbReference type="STRING" id="7719.ENSCINP00000019978"/>
<keyword evidence="3" id="KW-0378">Hydrolase</keyword>
<keyword evidence="12" id="KW-1185">Reference proteome</keyword>
<evidence type="ECO:0000256" key="9">
    <source>
        <dbReference type="ARBA" id="ARBA00079573"/>
    </source>
</evidence>
<dbReference type="InterPro" id="IPR012337">
    <property type="entry name" value="RNaseH-like_sf"/>
</dbReference>
<dbReference type="EMBL" id="EAAA01001782">
    <property type="status" value="NOT_ANNOTATED_CDS"/>
    <property type="molecule type" value="Genomic_DNA"/>
</dbReference>